<comment type="caution">
    <text evidence="1">The sequence shown here is derived from an EMBL/GenBank/DDBJ whole genome shotgun (WGS) entry which is preliminary data.</text>
</comment>
<accession>A0A4Y1ZSA9</accession>
<keyword evidence="2" id="KW-1185">Reference proteome</keyword>
<name>A0A4Y1ZSA9_ARAVE</name>
<evidence type="ECO:0000313" key="2">
    <source>
        <dbReference type="Proteomes" id="UP000499080"/>
    </source>
</evidence>
<proteinExistence type="predicted"/>
<reference evidence="1 2" key="1">
    <citation type="journal article" date="2019" name="Sci. Rep.">
        <title>Orb-weaving spider Araneus ventricosus genome elucidates the spidroin gene catalogue.</title>
        <authorList>
            <person name="Kono N."/>
            <person name="Nakamura H."/>
            <person name="Ohtoshi R."/>
            <person name="Moran D.A.P."/>
            <person name="Shinohara A."/>
            <person name="Yoshida Y."/>
            <person name="Fujiwara M."/>
            <person name="Mori M."/>
            <person name="Tomita M."/>
            <person name="Arakawa K."/>
        </authorList>
    </citation>
    <scope>NUCLEOTIDE SEQUENCE [LARGE SCALE GENOMIC DNA]</scope>
</reference>
<gene>
    <name evidence="1" type="ORF">AVEN_116253_1</name>
</gene>
<dbReference type="AlphaFoldDB" id="A0A4Y1ZSA9"/>
<organism evidence="1 2">
    <name type="scientific">Araneus ventricosus</name>
    <name type="common">Orbweaver spider</name>
    <name type="synonym">Epeira ventricosa</name>
    <dbReference type="NCBI Taxonomy" id="182803"/>
    <lineage>
        <taxon>Eukaryota</taxon>
        <taxon>Metazoa</taxon>
        <taxon>Ecdysozoa</taxon>
        <taxon>Arthropoda</taxon>
        <taxon>Chelicerata</taxon>
        <taxon>Arachnida</taxon>
        <taxon>Araneae</taxon>
        <taxon>Araneomorphae</taxon>
        <taxon>Entelegynae</taxon>
        <taxon>Araneoidea</taxon>
        <taxon>Araneidae</taxon>
        <taxon>Araneus</taxon>
    </lineage>
</organism>
<dbReference type="EMBL" id="BGPR01077200">
    <property type="protein sequence ID" value="GBL64531.1"/>
    <property type="molecule type" value="Genomic_DNA"/>
</dbReference>
<dbReference type="Proteomes" id="UP000499080">
    <property type="component" value="Unassembled WGS sequence"/>
</dbReference>
<sequence length="116" mass="13071">MNLLRIQVAIAVFDEGREISLSLKEKLGPFIVFKGFLAPNVLGSRGVIDGQWSAAVVVLTSVRIVDPEEIAPSCPPYGLVGTIHCSTDDPYFHMFQQDGFPFRYPLHRILQHKQYR</sequence>
<protein>
    <submittedName>
        <fullName evidence="1">Uncharacterized protein</fullName>
    </submittedName>
</protein>
<evidence type="ECO:0000313" key="1">
    <source>
        <dbReference type="EMBL" id="GBL64531.1"/>
    </source>
</evidence>